<keyword evidence="6" id="KW-0472">Membrane</keyword>
<dbReference type="InterPro" id="IPR017896">
    <property type="entry name" value="4Fe4S_Fe-S-bd"/>
</dbReference>
<dbReference type="InterPro" id="IPR004017">
    <property type="entry name" value="Cys_rich_dom"/>
</dbReference>
<feature type="transmembrane region" description="Helical" evidence="6">
    <location>
        <begin position="250"/>
        <end position="267"/>
    </location>
</feature>
<keyword evidence="6" id="KW-0812">Transmembrane</keyword>
<organism evidence="8 10">
    <name type="scientific">Xanthobacter flavus</name>
    <dbReference type="NCBI Taxonomy" id="281"/>
    <lineage>
        <taxon>Bacteria</taxon>
        <taxon>Pseudomonadati</taxon>
        <taxon>Pseudomonadota</taxon>
        <taxon>Alphaproteobacteria</taxon>
        <taxon>Hyphomicrobiales</taxon>
        <taxon>Xanthobacteraceae</taxon>
        <taxon>Xanthobacter</taxon>
    </lineage>
</organism>
<proteinExistence type="predicted"/>
<evidence type="ECO:0000259" key="7">
    <source>
        <dbReference type="PROSITE" id="PS51379"/>
    </source>
</evidence>
<dbReference type="PANTHER" id="PTHR43255">
    <property type="entry name" value="IRON-SULFUR-BINDING OXIDOREDUCTASE FADF-RELATED-RELATED"/>
    <property type="match status" value="1"/>
</dbReference>
<comment type="caution">
    <text evidence="8">The sequence shown here is derived from an EMBL/GenBank/DDBJ whole genome shotgun (WGS) entry which is preliminary data.</text>
</comment>
<dbReference type="Gene3D" id="1.10.1060.10">
    <property type="entry name" value="Alpha-helical ferredoxin"/>
    <property type="match status" value="1"/>
</dbReference>
<dbReference type="Gene3D" id="1.20.950.20">
    <property type="entry name" value="Transmembrane di-heme cytochromes, Chain C"/>
    <property type="match status" value="1"/>
</dbReference>
<evidence type="ECO:0000256" key="1">
    <source>
        <dbReference type="ARBA" id="ARBA00022485"/>
    </source>
</evidence>
<evidence type="ECO:0000256" key="2">
    <source>
        <dbReference type="ARBA" id="ARBA00022723"/>
    </source>
</evidence>
<feature type="domain" description="4Fe-4S ferredoxin-type" evidence="7">
    <location>
        <begin position="380"/>
        <end position="408"/>
    </location>
</feature>
<dbReference type="AlphaFoldDB" id="A0A9W6CR68"/>
<evidence type="ECO:0000256" key="5">
    <source>
        <dbReference type="ARBA" id="ARBA00023014"/>
    </source>
</evidence>
<evidence type="ECO:0000256" key="3">
    <source>
        <dbReference type="ARBA" id="ARBA00023002"/>
    </source>
</evidence>
<accession>A0A9W6CR68</accession>
<evidence type="ECO:0000256" key="4">
    <source>
        <dbReference type="ARBA" id="ARBA00023004"/>
    </source>
</evidence>
<dbReference type="Pfam" id="PF02754">
    <property type="entry name" value="CCG"/>
    <property type="match status" value="2"/>
</dbReference>
<keyword evidence="2" id="KW-0479">Metal-binding</keyword>
<dbReference type="PROSITE" id="PS00198">
    <property type="entry name" value="4FE4S_FER_1"/>
    <property type="match status" value="2"/>
</dbReference>
<dbReference type="EMBL" id="BSDO01000005">
    <property type="protein sequence ID" value="GLI23874.1"/>
    <property type="molecule type" value="Genomic_DNA"/>
</dbReference>
<dbReference type="GO" id="GO:0005886">
    <property type="term" value="C:plasma membrane"/>
    <property type="evidence" value="ECO:0007669"/>
    <property type="project" value="TreeGrafter"/>
</dbReference>
<name>A0A9W6CR68_XANFL</name>
<keyword evidence="6" id="KW-1133">Transmembrane helix</keyword>
<dbReference type="EMBL" id="JAVDPY010000006">
    <property type="protein sequence ID" value="MDR6334905.1"/>
    <property type="molecule type" value="Genomic_DNA"/>
</dbReference>
<dbReference type="PANTHER" id="PTHR43255:SF1">
    <property type="entry name" value="IRON-SULFUR-BINDING OXIDOREDUCTASE FADF-RELATED"/>
    <property type="match status" value="1"/>
</dbReference>
<evidence type="ECO:0000313" key="8">
    <source>
        <dbReference type="EMBL" id="GLI23874.1"/>
    </source>
</evidence>
<feature type="domain" description="4Fe-4S ferredoxin-type" evidence="7">
    <location>
        <begin position="311"/>
        <end position="340"/>
    </location>
</feature>
<evidence type="ECO:0000313" key="9">
    <source>
        <dbReference type="EMBL" id="MDR6334905.1"/>
    </source>
</evidence>
<dbReference type="InterPro" id="IPR009051">
    <property type="entry name" value="Helical_ferredxn"/>
</dbReference>
<keyword evidence="1" id="KW-0004">4Fe-4S</keyword>
<dbReference type="RefSeq" id="WP_281808699.1">
    <property type="nucleotide sequence ID" value="NZ_BSDO01000005.1"/>
</dbReference>
<reference evidence="9 11" key="2">
    <citation type="submission" date="2023-07" db="EMBL/GenBank/DDBJ databases">
        <title>Genomic Encyclopedia of Type Strains, Phase IV (KMG-IV): sequencing the most valuable type-strain genomes for metagenomic binning, comparative biology and taxonomic classification.</title>
        <authorList>
            <person name="Goeker M."/>
        </authorList>
    </citation>
    <scope>NUCLEOTIDE SEQUENCE [LARGE SCALE GENOMIC DNA]</scope>
    <source>
        <strain evidence="9 11">DSM 338</strain>
    </source>
</reference>
<dbReference type="Pfam" id="PF13187">
    <property type="entry name" value="Fer4_9"/>
    <property type="match status" value="1"/>
</dbReference>
<keyword evidence="3" id="KW-0560">Oxidoreductase</keyword>
<dbReference type="SUPFAM" id="SSF46548">
    <property type="entry name" value="alpha-helical ferredoxin"/>
    <property type="match status" value="1"/>
</dbReference>
<gene>
    <name evidence="9" type="ORF">GGQ86_003395</name>
    <name evidence="8" type="ORF">XFLAVUS301_35480</name>
</gene>
<dbReference type="PROSITE" id="PS51379">
    <property type="entry name" value="4FE4S_FER_2"/>
    <property type="match status" value="2"/>
</dbReference>
<evidence type="ECO:0000313" key="11">
    <source>
        <dbReference type="Proteomes" id="UP001245370"/>
    </source>
</evidence>
<evidence type="ECO:0000256" key="6">
    <source>
        <dbReference type="SAM" id="Phobius"/>
    </source>
</evidence>
<feature type="transmembrane region" description="Helical" evidence="6">
    <location>
        <begin position="221"/>
        <end position="243"/>
    </location>
</feature>
<feature type="transmembrane region" description="Helical" evidence="6">
    <location>
        <begin position="130"/>
        <end position="152"/>
    </location>
</feature>
<feature type="transmembrane region" description="Helical" evidence="6">
    <location>
        <begin position="90"/>
        <end position="110"/>
    </location>
</feature>
<sequence>MIPSGIDPSKVTRILFQDFSPWMLAIFYVYAIGCMAAFAWGVYAQIHKYRAGRGGARLAWGDIGRRLLDTAKTIASHRTLRRRDTAAGRLHAFIFYGFALLFIGTATITLQEDILGPLIGLEFWHGHFYLLFKLTMTLAGTGFICGLLYMMWRRGWLKPPKLDYARPDRTPQDADFSRERYRIEDWAFLWTLLLIGITGFLLSGARMVWLQNDPAVWDTRWWAPVGASIAAGLKAVGFTSAGAGALRMGLWWLHGVLALTFIALIPYTKAKHIFTAAASWLLRNPDAIRHLPLGDLDAARIGYRELGDVASRYLVQADACTKCGRCHEACPARAAGYPLSPRDVVLTLREQANTHLGEVLPKPRTAGCATPLIGLATGEYRPETLWSCRQCGACTEICPVGVEHVPLINMLRRTLVDEGEMDPALQRTLGAVNKTGNCFNESRRKRPNWTKDLPFKIKDARKEPVDVLWFVGDYASFDPRNQKVSRAFARILHSAGIDFGILYEGETTAGNDVRRVGEEGLFQQLAEGNISTLGDCSFNRIVTTDPHSFNTLKNEYPDLGGTYDVSHASAFLKELMADGRITPARKLDFTVTYHDPCHLGRLNKGYDAPREVLAATGVKLVEMGKSRDNSFCCGGGGGRVWVPDPPGTTKVGEIRAREAAEIHGLDALVVNCPKCMTMLEDAVKTTGNERNFRVLELTELLAEALEPEEPAVLPAPAEVV</sequence>
<dbReference type="GO" id="GO:0051539">
    <property type="term" value="F:4 iron, 4 sulfur cluster binding"/>
    <property type="evidence" value="ECO:0007669"/>
    <property type="project" value="UniProtKB-KW"/>
</dbReference>
<dbReference type="Proteomes" id="UP001245370">
    <property type="component" value="Unassembled WGS sequence"/>
</dbReference>
<dbReference type="GO" id="GO:0016491">
    <property type="term" value="F:oxidoreductase activity"/>
    <property type="evidence" value="ECO:0007669"/>
    <property type="project" value="UniProtKB-KW"/>
</dbReference>
<dbReference type="Proteomes" id="UP001144397">
    <property type="component" value="Unassembled WGS sequence"/>
</dbReference>
<reference evidence="8" key="1">
    <citation type="submission" date="2022-12" db="EMBL/GenBank/DDBJ databases">
        <title>Reference genome sequencing for broad-spectrum identification of bacterial and archaeal isolates by mass spectrometry.</title>
        <authorList>
            <person name="Sekiguchi Y."/>
            <person name="Tourlousse D.M."/>
        </authorList>
    </citation>
    <scope>NUCLEOTIDE SEQUENCE</scope>
    <source>
        <strain evidence="8">301</strain>
    </source>
</reference>
<dbReference type="InterPro" id="IPR051460">
    <property type="entry name" value="HdrC_iron-sulfur_subunit"/>
</dbReference>
<dbReference type="InterPro" id="IPR017900">
    <property type="entry name" value="4Fe4S_Fe_S_CS"/>
</dbReference>
<feature type="transmembrane region" description="Helical" evidence="6">
    <location>
        <begin position="187"/>
        <end position="209"/>
    </location>
</feature>
<protein>
    <submittedName>
        <fullName evidence="8">Fe-S oxidoreductase</fullName>
    </submittedName>
</protein>
<feature type="transmembrane region" description="Helical" evidence="6">
    <location>
        <begin position="22"/>
        <end position="43"/>
    </location>
</feature>
<dbReference type="GO" id="GO:0046872">
    <property type="term" value="F:metal ion binding"/>
    <property type="evidence" value="ECO:0007669"/>
    <property type="project" value="UniProtKB-KW"/>
</dbReference>
<keyword evidence="11" id="KW-1185">Reference proteome</keyword>
<keyword evidence="4" id="KW-0408">Iron</keyword>
<dbReference type="InterPro" id="IPR036197">
    <property type="entry name" value="NarG-like_sf"/>
</dbReference>
<dbReference type="SUPFAM" id="SSF103501">
    <property type="entry name" value="Respiratory nitrate reductase 1 gamma chain"/>
    <property type="match status" value="1"/>
</dbReference>
<dbReference type="GeneID" id="95764329"/>
<keyword evidence="5" id="KW-0411">Iron-sulfur</keyword>
<evidence type="ECO:0000313" key="10">
    <source>
        <dbReference type="Proteomes" id="UP001144397"/>
    </source>
</evidence>